<evidence type="ECO:0000256" key="4">
    <source>
        <dbReference type="ARBA" id="ARBA00022741"/>
    </source>
</evidence>
<comment type="similarity">
    <text evidence="1">Belongs to the folylpolyglutamate synthase family.</text>
</comment>
<evidence type="ECO:0000256" key="6">
    <source>
        <dbReference type="ARBA" id="ARBA00022842"/>
    </source>
</evidence>
<dbReference type="InterPro" id="IPR013221">
    <property type="entry name" value="Mur_ligase_cen"/>
</dbReference>
<protein>
    <recommendedName>
        <fullName evidence="12">Mur ligase central domain-containing protein</fullName>
    </recommendedName>
</protein>
<keyword evidence="4" id="KW-0547">Nucleotide-binding</keyword>
<dbReference type="SUPFAM" id="SSF53623">
    <property type="entry name" value="MurD-like peptide ligases, catalytic domain"/>
    <property type="match status" value="1"/>
</dbReference>
<feature type="transmembrane region" description="Helical" evidence="7">
    <location>
        <begin position="42"/>
        <end position="63"/>
    </location>
</feature>
<dbReference type="FunFam" id="3.40.1190.10:FF:000012">
    <property type="entry name" value="Dihydrofolate synthetase"/>
    <property type="match status" value="1"/>
</dbReference>
<reference evidence="10" key="1">
    <citation type="submission" date="2021-01" db="UniProtKB">
        <authorList>
            <consortium name="EnsemblPlants"/>
        </authorList>
    </citation>
    <scope>IDENTIFICATION</scope>
</reference>
<keyword evidence="3" id="KW-0479">Metal-binding</keyword>
<evidence type="ECO:0000259" key="9">
    <source>
        <dbReference type="Pfam" id="PF08245"/>
    </source>
</evidence>
<dbReference type="AlphaFoldDB" id="A0A7N0RCS4"/>
<dbReference type="PANTHER" id="PTHR11136:SF0">
    <property type="entry name" value="DIHYDROFOLATE SYNTHETASE-RELATED"/>
    <property type="match status" value="1"/>
</dbReference>
<keyword evidence="7" id="KW-0472">Membrane</keyword>
<dbReference type="InterPro" id="IPR036615">
    <property type="entry name" value="Mur_ligase_C_dom_sf"/>
</dbReference>
<dbReference type="InterPro" id="IPR004101">
    <property type="entry name" value="Mur_ligase_C"/>
</dbReference>
<dbReference type="InterPro" id="IPR018109">
    <property type="entry name" value="Folylpolyglutamate_synth_CS"/>
</dbReference>
<dbReference type="GO" id="GO:0005759">
    <property type="term" value="C:mitochondrial matrix"/>
    <property type="evidence" value="ECO:0007669"/>
    <property type="project" value="EnsemblPlants"/>
</dbReference>
<dbReference type="Gene3D" id="3.40.1190.10">
    <property type="entry name" value="Mur-like, catalytic domain"/>
    <property type="match status" value="1"/>
</dbReference>
<keyword evidence="7" id="KW-1133">Transmembrane helix</keyword>
<keyword evidence="11" id="KW-1185">Reference proteome</keyword>
<dbReference type="PROSITE" id="PS01011">
    <property type="entry name" value="FOLYLPOLYGLU_SYNT_1"/>
    <property type="match status" value="1"/>
</dbReference>
<organism evidence="10 11">
    <name type="scientific">Kalanchoe fedtschenkoi</name>
    <name type="common">Lavender scallops</name>
    <name type="synonym">South American air plant</name>
    <dbReference type="NCBI Taxonomy" id="63787"/>
    <lineage>
        <taxon>Eukaryota</taxon>
        <taxon>Viridiplantae</taxon>
        <taxon>Streptophyta</taxon>
        <taxon>Embryophyta</taxon>
        <taxon>Tracheophyta</taxon>
        <taxon>Spermatophyta</taxon>
        <taxon>Magnoliopsida</taxon>
        <taxon>eudicotyledons</taxon>
        <taxon>Gunneridae</taxon>
        <taxon>Pentapetalae</taxon>
        <taxon>Saxifragales</taxon>
        <taxon>Crassulaceae</taxon>
        <taxon>Kalanchoe</taxon>
    </lineage>
</organism>
<dbReference type="PROSITE" id="PS01012">
    <property type="entry name" value="FOLYLPOLYGLU_SYNT_2"/>
    <property type="match status" value="1"/>
</dbReference>
<evidence type="ECO:0000256" key="7">
    <source>
        <dbReference type="SAM" id="Phobius"/>
    </source>
</evidence>
<feature type="domain" description="Mur ligase C-terminal" evidence="8">
    <location>
        <begin position="452"/>
        <end position="533"/>
    </location>
</feature>
<dbReference type="InterPro" id="IPR036565">
    <property type="entry name" value="Mur-like_cat_sf"/>
</dbReference>
<evidence type="ECO:0000313" key="10">
    <source>
        <dbReference type="EnsemblPlants" id="Kaladp0006s0086.1.v1.1"/>
    </source>
</evidence>
<dbReference type="Gramene" id="Kaladp0006s0086.1.v1.1">
    <property type="protein sequence ID" value="Kaladp0006s0086.1.v1.1"/>
    <property type="gene ID" value="Kaladp0006s0086.v1.1"/>
</dbReference>
<dbReference type="GO" id="GO:0009793">
    <property type="term" value="P:embryo development ending in seed dormancy"/>
    <property type="evidence" value="ECO:0007669"/>
    <property type="project" value="EnsemblPlants"/>
</dbReference>
<evidence type="ECO:0000256" key="1">
    <source>
        <dbReference type="ARBA" id="ARBA00008276"/>
    </source>
</evidence>
<dbReference type="GO" id="GO:0046872">
    <property type="term" value="F:metal ion binding"/>
    <property type="evidence" value="ECO:0007669"/>
    <property type="project" value="UniProtKB-KW"/>
</dbReference>
<dbReference type="InterPro" id="IPR001645">
    <property type="entry name" value="Folylpolyglutamate_synth"/>
</dbReference>
<feature type="domain" description="Mur ligase central" evidence="9">
    <location>
        <begin position="165"/>
        <end position="410"/>
    </location>
</feature>
<dbReference type="OMA" id="NLGWRIS"/>
<dbReference type="EnsemblPlants" id="Kaladp0006s0086.1.v1.1">
    <property type="protein sequence ID" value="Kaladp0006s0086.1.v1.1"/>
    <property type="gene ID" value="Kaladp0006s0086.v1.1"/>
</dbReference>
<sequence>MSVSCSSLSNPRLITLLLEPHCAPSPPPPNGNQTPKLTSLPLLLFFFFFFFCSIVELLAAAAVESCHSWRREKTWRWSPGDLNMLRLKSSLYSSANRAAQMRRFSSEDSGLNYFLRYMDNLKNYEKSGVPRGAGTDSHDGFDLGRMRRLMSRLGNPQSNLKVVHIAGTKGKGSTAAFLSNILRQAGYSVGSYTSPHIQTIRERMCIGPSGEPVSVSTLNSLFHETRSMIDEAVQLERGCLSHFEVLTAMAFYLFALEKVDIAVVEAGLGGARDATNIVSSSDLALSVITTIGEEHMAALGGSLESIASAKSGIIKQDRPVVLGGPFLPHIESILRNKALLMSAPVVSASDMGNRSVIKAVNKTEDKPYQLCDILMNIEKDIRLSIELFDVKIYMLGSHQLQNAATATCAALCLREQGWDITNESIRVGIEQTYVPGRSQFLTFKETEALDLAGATILLDGAHTKESARALVNTIQMTFPNAPLILVVAMASDKDHVAFAREFLAGTRLDAVILTEVDIAGGKNRTTPSSVLKDYWIQASEGSGINLLVDKLEDYIDMVEENSKNSREESSRHKTIISAESSILDAIRIGRDLLQAKGELGKGIIVVTGSLHIVSSVLASLH</sequence>
<dbReference type="PANTHER" id="PTHR11136">
    <property type="entry name" value="FOLYLPOLYGLUTAMATE SYNTHASE-RELATED"/>
    <property type="match status" value="1"/>
</dbReference>
<evidence type="ECO:0000256" key="3">
    <source>
        <dbReference type="ARBA" id="ARBA00022723"/>
    </source>
</evidence>
<name>A0A7N0RCS4_KALFE</name>
<keyword evidence="2" id="KW-0436">Ligase</keyword>
<dbReference type="GO" id="GO:0005524">
    <property type="term" value="F:ATP binding"/>
    <property type="evidence" value="ECO:0007669"/>
    <property type="project" value="UniProtKB-KW"/>
</dbReference>
<evidence type="ECO:0000256" key="2">
    <source>
        <dbReference type="ARBA" id="ARBA00022598"/>
    </source>
</evidence>
<evidence type="ECO:0008006" key="12">
    <source>
        <dbReference type="Google" id="ProtNLM"/>
    </source>
</evidence>
<dbReference type="Gene3D" id="3.90.190.20">
    <property type="entry name" value="Mur ligase, C-terminal domain"/>
    <property type="match status" value="1"/>
</dbReference>
<dbReference type="Pfam" id="PF02875">
    <property type="entry name" value="Mur_ligase_C"/>
    <property type="match status" value="1"/>
</dbReference>
<evidence type="ECO:0000259" key="8">
    <source>
        <dbReference type="Pfam" id="PF02875"/>
    </source>
</evidence>
<dbReference type="Pfam" id="PF08245">
    <property type="entry name" value="Mur_ligase_M"/>
    <property type="match status" value="1"/>
</dbReference>
<proteinExistence type="inferred from homology"/>
<dbReference type="GO" id="GO:0008841">
    <property type="term" value="F:dihydrofolate synthase activity"/>
    <property type="evidence" value="ECO:0007669"/>
    <property type="project" value="EnsemblPlants"/>
</dbReference>
<keyword evidence="7" id="KW-0812">Transmembrane</keyword>
<keyword evidence="6" id="KW-0460">Magnesium</keyword>
<dbReference type="SUPFAM" id="SSF53244">
    <property type="entry name" value="MurD-like peptide ligases, peptide-binding domain"/>
    <property type="match status" value="1"/>
</dbReference>
<evidence type="ECO:0000256" key="5">
    <source>
        <dbReference type="ARBA" id="ARBA00022840"/>
    </source>
</evidence>
<keyword evidence="5" id="KW-0067">ATP-binding</keyword>
<accession>A0A7N0RCS4</accession>
<dbReference type="NCBIfam" id="TIGR01499">
    <property type="entry name" value="folC"/>
    <property type="match status" value="1"/>
</dbReference>
<dbReference type="Proteomes" id="UP000594263">
    <property type="component" value="Unplaced"/>
</dbReference>
<dbReference type="GO" id="GO:0004326">
    <property type="term" value="F:tetrahydrofolylpolyglutamate synthase activity"/>
    <property type="evidence" value="ECO:0007669"/>
    <property type="project" value="InterPro"/>
</dbReference>
<evidence type="ECO:0000313" key="11">
    <source>
        <dbReference type="Proteomes" id="UP000594263"/>
    </source>
</evidence>